<dbReference type="Gene3D" id="1.10.489.10">
    <property type="entry name" value="Chloroperoxidase-like"/>
    <property type="match status" value="1"/>
</dbReference>
<dbReference type="Pfam" id="PF01328">
    <property type="entry name" value="Peroxidase_2"/>
    <property type="match status" value="1"/>
</dbReference>
<dbReference type="EMBL" id="JACAZI010000009">
    <property type="protein sequence ID" value="KAF7352166.1"/>
    <property type="molecule type" value="Genomic_DNA"/>
</dbReference>
<evidence type="ECO:0000256" key="7">
    <source>
        <dbReference type="ARBA" id="ARBA00025795"/>
    </source>
</evidence>
<dbReference type="PANTHER" id="PTHR33577">
    <property type="entry name" value="STERIGMATOCYSTIN BIOSYNTHESIS PEROXIDASE STCC-RELATED"/>
    <property type="match status" value="1"/>
</dbReference>
<name>A0A8H7CY23_9AGAR</name>
<keyword evidence="4" id="KW-0479">Metal-binding</keyword>
<evidence type="ECO:0000256" key="2">
    <source>
        <dbReference type="ARBA" id="ARBA00022559"/>
    </source>
</evidence>
<protein>
    <submittedName>
        <fullName evidence="9">Cloroperoxidase</fullName>
    </submittedName>
</protein>
<reference evidence="9" key="1">
    <citation type="submission" date="2020-05" db="EMBL/GenBank/DDBJ databases">
        <title>Mycena genomes resolve the evolution of fungal bioluminescence.</title>
        <authorList>
            <person name="Tsai I.J."/>
        </authorList>
    </citation>
    <scope>NUCLEOTIDE SEQUENCE</scope>
    <source>
        <strain evidence="9">CCC161011</strain>
    </source>
</reference>
<evidence type="ECO:0000256" key="6">
    <source>
        <dbReference type="ARBA" id="ARBA00023004"/>
    </source>
</evidence>
<dbReference type="Proteomes" id="UP000620124">
    <property type="component" value="Unassembled WGS sequence"/>
</dbReference>
<evidence type="ECO:0000256" key="5">
    <source>
        <dbReference type="ARBA" id="ARBA00023002"/>
    </source>
</evidence>
<evidence type="ECO:0000313" key="9">
    <source>
        <dbReference type="EMBL" id="KAF7352166.1"/>
    </source>
</evidence>
<keyword evidence="3" id="KW-0349">Heme</keyword>
<accession>A0A8H7CY23</accession>
<dbReference type="SUPFAM" id="SSF47571">
    <property type="entry name" value="Cloroperoxidase"/>
    <property type="match status" value="1"/>
</dbReference>
<dbReference type="GO" id="GO:0004601">
    <property type="term" value="F:peroxidase activity"/>
    <property type="evidence" value="ECO:0007669"/>
    <property type="project" value="UniProtKB-KW"/>
</dbReference>
<evidence type="ECO:0000256" key="1">
    <source>
        <dbReference type="ARBA" id="ARBA00001970"/>
    </source>
</evidence>
<comment type="caution">
    <text evidence="9">The sequence shown here is derived from an EMBL/GenBank/DDBJ whole genome shotgun (WGS) entry which is preliminary data.</text>
</comment>
<dbReference type="AlphaFoldDB" id="A0A8H7CY23"/>
<comment type="similarity">
    <text evidence="7">Belongs to the chloroperoxidase family.</text>
</comment>
<proteinExistence type="inferred from homology"/>
<evidence type="ECO:0000313" key="10">
    <source>
        <dbReference type="Proteomes" id="UP000620124"/>
    </source>
</evidence>
<dbReference type="PANTHER" id="PTHR33577:SF16">
    <property type="entry name" value="HEME HALOPEROXIDASE FAMILY PROFILE DOMAIN-CONTAINING PROTEIN"/>
    <property type="match status" value="1"/>
</dbReference>
<keyword evidence="2 9" id="KW-0575">Peroxidase</keyword>
<keyword evidence="10" id="KW-1185">Reference proteome</keyword>
<comment type="cofactor">
    <cofactor evidence="1">
        <name>heme b</name>
        <dbReference type="ChEBI" id="CHEBI:60344"/>
    </cofactor>
</comment>
<organism evidence="9 10">
    <name type="scientific">Mycena venus</name>
    <dbReference type="NCBI Taxonomy" id="2733690"/>
    <lineage>
        <taxon>Eukaryota</taxon>
        <taxon>Fungi</taxon>
        <taxon>Dikarya</taxon>
        <taxon>Basidiomycota</taxon>
        <taxon>Agaricomycotina</taxon>
        <taxon>Agaricomycetes</taxon>
        <taxon>Agaricomycetidae</taxon>
        <taxon>Agaricales</taxon>
        <taxon>Marasmiineae</taxon>
        <taxon>Mycenaceae</taxon>
        <taxon>Mycena</taxon>
    </lineage>
</organism>
<evidence type="ECO:0000259" key="8">
    <source>
        <dbReference type="PROSITE" id="PS51405"/>
    </source>
</evidence>
<dbReference type="OrthoDB" id="2542103at2759"/>
<dbReference type="GO" id="GO:0046872">
    <property type="term" value="F:metal ion binding"/>
    <property type="evidence" value="ECO:0007669"/>
    <property type="project" value="UniProtKB-KW"/>
</dbReference>
<dbReference type="PROSITE" id="PS51405">
    <property type="entry name" value="HEME_HALOPEROXIDASE"/>
    <property type="match status" value="1"/>
</dbReference>
<keyword evidence="5" id="KW-0560">Oxidoreductase</keyword>
<dbReference type="InterPro" id="IPR036851">
    <property type="entry name" value="Chloroperoxidase-like_sf"/>
</dbReference>
<sequence>MANHGYISRNGVSTFEELVNAMMEAFNLDVHFAAGLAAINMLTRVTGGIAKHGRFEGDVSLTRADAFIGDNRHFQNKLYDLDLLQLGKFGDNGPDGNNTVFNVQTLIGMEKQLFALDQAANPKFEFAARRMNAAYGQAAFLLNMFANGTTKQATLPIIGSFLRNETFPPNWSRAAAPVTGGFNAATVNQILAAIPTPPGRNNAQGVYVADPIPPAPFNSSFACIAYYNQAANTPGVLVNTTGIFKKNVDLLTGILFAAASANPGCTQQVLPFGPAGV</sequence>
<keyword evidence="6" id="KW-0408">Iron</keyword>
<evidence type="ECO:0000256" key="4">
    <source>
        <dbReference type="ARBA" id="ARBA00022723"/>
    </source>
</evidence>
<evidence type="ECO:0000256" key="3">
    <source>
        <dbReference type="ARBA" id="ARBA00022617"/>
    </source>
</evidence>
<dbReference type="InterPro" id="IPR000028">
    <property type="entry name" value="Chloroperoxidase"/>
</dbReference>
<feature type="domain" description="Heme haloperoxidase family profile" evidence="8">
    <location>
        <begin position="1"/>
        <end position="192"/>
    </location>
</feature>
<gene>
    <name evidence="9" type="ORF">MVEN_01179800</name>
</gene>